<comment type="similarity">
    <text evidence="14">Belongs to the RING-type zinc finger family. ATL subfamily.</text>
</comment>
<organism evidence="18 19">
    <name type="scientific">Erythranthe guttata</name>
    <name type="common">Yellow monkey flower</name>
    <name type="synonym">Mimulus guttatus</name>
    <dbReference type="NCBI Taxonomy" id="4155"/>
    <lineage>
        <taxon>Eukaryota</taxon>
        <taxon>Viridiplantae</taxon>
        <taxon>Streptophyta</taxon>
        <taxon>Embryophyta</taxon>
        <taxon>Tracheophyta</taxon>
        <taxon>Spermatophyta</taxon>
        <taxon>Magnoliopsida</taxon>
        <taxon>eudicotyledons</taxon>
        <taxon>Gunneridae</taxon>
        <taxon>Pentapetalae</taxon>
        <taxon>asterids</taxon>
        <taxon>lamiids</taxon>
        <taxon>Lamiales</taxon>
        <taxon>Phrymaceae</taxon>
        <taxon>Erythranthe</taxon>
    </lineage>
</organism>
<comment type="pathway">
    <text evidence="3">Protein modification; protein ubiquitination.</text>
</comment>
<dbReference type="GO" id="GO:0030247">
    <property type="term" value="F:polysaccharide binding"/>
    <property type="evidence" value="ECO:0007669"/>
    <property type="project" value="InterPro"/>
</dbReference>
<keyword evidence="13" id="KW-0472">Membrane</keyword>
<keyword evidence="11" id="KW-0862">Zinc</keyword>
<keyword evidence="19" id="KW-1185">Reference proteome</keyword>
<dbReference type="AlphaFoldDB" id="A0A022RGG6"/>
<evidence type="ECO:0000256" key="10">
    <source>
        <dbReference type="ARBA" id="ARBA00022786"/>
    </source>
</evidence>
<evidence type="ECO:0000313" key="19">
    <source>
        <dbReference type="Proteomes" id="UP000030748"/>
    </source>
</evidence>
<evidence type="ECO:0000259" key="17">
    <source>
        <dbReference type="Pfam" id="PF13947"/>
    </source>
</evidence>
<evidence type="ECO:0000256" key="13">
    <source>
        <dbReference type="ARBA" id="ARBA00023136"/>
    </source>
</evidence>
<keyword evidence="12" id="KW-1133">Transmembrane helix</keyword>
<keyword evidence="9" id="KW-0863">Zinc-finger</keyword>
<feature type="chain" id="PRO_5001505106" description="RING-type E3 ubiquitin transferase" evidence="16">
    <location>
        <begin position="20"/>
        <end position="308"/>
    </location>
</feature>
<evidence type="ECO:0000256" key="3">
    <source>
        <dbReference type="ARBA" id="ARBA00004906"/>
    </source>
</evidence>
<protein>
    <recommendedName>
        <fullName evidence="4">RING-type E3 ubiquitin transferase</fullName>
        <ecNumber evidence="4">2.3.2.27</ecNumber>
    </recommendedName>
</protein>
<evidence type="ECO:0000256" key="2">
    <source>
        <dbReference type="ARBA" id="ARBA00004167"/>
    </source>
</evidence>
<dbReference type="GO" id="GO:0016020">
    <property type="term" value="C:membrane"/>
    <property type="evidence" value="ECO:0007669"/>
    <property type="project" value="UniProtKB-SubCell"/>
</dbReference>
<evidence type="ECO:0000256" key="5">
    <source>
        <dbReference type="ARBA" id="ARBA00022679"/>
    </source>
</evidence>
<dbReference type="eggNOG" id="KOG0800">
    <property type="taxonomic scope" value="Eukaryota"/>
</dbReference>
<name>A0A022RGG6_ERYGU</name>
<evidence type="ECO:0000256" key="7">
    <source>
        <dbReference type="ARBA" id="ARBA00022723"/>
    </source>
</evidence>
<evidence type="ECO:0000256" key="6">
    <source>
        <dbReference type="ARBA" id="ARBA00022692"/>
    </source>
</evidence>
<evidence type="ECO:0000256" key="4">
    <source>
        <dbReference type="ARBA" id="ARBA00012483"/>
    </source>
</evidence>
<gene>
    <name evidence="18" type="ORF">MIMGU_mgv1a023486mg</name>
</gene>
<evidence type="ECO:0000256" key="16">
    <source>
        <dbReference type="SAM" id="SignalP"/>
    </source>
</evidence>
<keyword evidence="7" id="KW-0479">Metal-binding</keyword>
<accession>A0A022RGG6</accession>
<comment type="subcellular location">
    <subcellularLocation>
        <location evidence="2">Membrane</location>
        <topology evidence="2">Single-pass membrane protein</topology>
    </subcellularLocation>
</comment>
<keyword evidence="8 16" id="KW-0732">Signal</keyword>
<feature type="signal peptide" evidence="16">
    <location>
        <begin position="1"/>
        <end position="19"/>
    </location>
</feature>
<dbReference type="Pfam" id="PF13947">
    <property type="entry name" value="GUB_WAK_bind"/>
    <property type="match status" value="1"/>
</dbReference>
<keyword evidence="6" id="KW-0812">Transmembrane</keyword>
<feature type="domain" description="Wall-associated receptor kinase galacturonan-binding" evidence="17">
    <location>
        <begin position="29"/>
        <end position="96"/>
    </location>
</feature>
<keyword evidence="5" id="KW-0808">Transferase</keyword>
<feature type="region of interest" description="Disordered" evidence="15">
    <location>
        <begin position="246"/>
        <end position="265"/>
    </location>
</feature>
<evidence type="ECO:0000256" key="15">
    <source>
        <dbReference type="SAM" id="MobiDB-lite"/>
    </source>
</evidence>
<reference evidence="18 19" key="1">
    <citation type="journal article" date="2013" name="Proc. Natl. Acad. Sci. U.S.A.">
        <title>Fine-scale variation in meiotic recombination in Mimulus inferred from population shotgun sequencing.</title>
        <authorList>
            <person name="Hellsten U."/>
            <person name="Wright K.M."/>
            <person name="Jenkins J."/>
            <person name="Shu S."/>
            <person name="Yuan Y."/>
            <person name="Wessler S.R."/>
            <person name="Schmutz J."/>
            <person name="Willis J.H."/>
            <person name="Rokhsar D.S."/>
        </authorList>
    </citation>
    <scope>NUCLEOTIDE SEQUENCE [LARGE SCALE GENOMIC DNA]</scope>
    <source>
        <strain evidence="19">cv. DUN x IM62</strain>
    </source>
</reference>
<dbReference type="PANTHER" id="PTHR46279:SF2">
    <property type="entry name" value="RING-H2 FINGER PROTEIN ATL21A-RELATED"/>
    <property type="match status" value="1"/>
</dbReference>
<evidence type="ECO:0000256" key="9">
    <source>
        <dbReference type="ARBA" id="ARBA00022771"/>
    </source>
</evidence>
<feature type="non-terminal residue" evidence="18">
    <location>
        <position position="308"/>
    </location>
</feature>
<evidence type="ECO:0000256" key="8">
    <source>
        <dbReference type="ARBA" id="ARBA00022729"/>
    </source>
</evidence>
<dbReference type="Proteomes" id="UP000030748">
    <property type="component" value="Unassembled WGS sequence"/>
</dbReference>
<evidence type="ECO:0000256" key="12">
    <source>
        <dbReference type="ARBA" id="ARBA00022989"/>
    </source>
</evidence>
<keyword evidence="10" id="KW-0833">Ubl conjugation pathway</keyword>
<evidence type="ECO:0000256" key="11">
    <source>
        <dbReference type="ARBA" id="ARBA00022833"/>
    </source>
</evidence>
<dbReference type="GO" id="GO:0061630">
    <property type="term" value="F:ubiquitin protein ligase activity"/>
    <property type="evidence" value="ECO:0007669"/>
    <property type="project" value="UniProtKB-EC"/>
</dbReference>
<proteinExistence type="inferred from homology"/>
<dbReference type="PANTHER" id="PTHR46279">
    <property type="entry name" value="RING/U-BOX SUPERFAMILY PROTEIN"/>
    <property type="match status" value="1"/>
</dbReference>
<evidence type="ECO:0000256" key="1">
    <source>
        <dbReference type="ARBA" id="ARBA00000900"/>
    </source>
</evidence>
<dbReference type="EMBL" id="KI630473">
    <property type="protein sequence ID" value="EYU38893.1"/>
    <property type="molecule type" value="Genomic_DNA"/>
</dbReference>
<dbReference type="InterPro" id="IPR046948">
    <property type="entry name" value="ATL20-22-like"/>
</dbReference>
<comment type="catalytic activity">
    <reaction evidence="1">
        <text>S-ubiquitinyl-[E2 ubiquitin-conjugating enzyme]-L-cysteine + [acceptor protein]-L-lysine = [E2 ubiquitin-conjugating enzyme]-L-cysteine + N(6)-ubiquitinyl-[acceptor protein]-L-lysine.</text>
        <dbReference type="EC" id="2.3.2.27"/>
    </reaction>
</comment>
<evidence type="ECO:0000256" key="14">
    <source>
        <dbReference type="ARBA" id="ARBA00024209"/>
    </source>
</evidence>
<dbReference type="GO" id="GO:0008270">
    <property type="term" value="F:zinc ion binding"/>
    <property type="evidence" value="ECO:0007669"/>
    <property type="project" value="UniProtKB-KW"/>
</dbReference>
<evidence type="ECO:0000313" key="18">
    <source>
        <dbReference type="EMBL" id="EYU38893.1"/>
    </source>
</evidence>
<sequence length="308" mass="34323">MDILKIIFILLTTFSTIHCNNNNNQDFVCPNSFCGDLSVDYPFKLLTTQPQNNCTYIHLTCNNNTDNGPTFVASLPFAGDFYVSALNYIDSYIELHDPENCLMGRLMKNFNLALSPFKAFFHENYTFYECPSESNVLYDFVLPIECLSNPAFATVATARLTSHFMLGHSCQVIGSWLLPVKALGQFESVGINSDLYLTWNSTTCIDCKEDQQTDNSVCALYIRKIMAWRNVAVSDSTTINELPESATATIATPPRPAGDGGPNEPKINSCTELVILSENRINSEPDSYTCSICLESCDPQELIKNITK</sequence>
<dbReference type="EC" id="2.3.2.27" evidence="4"/>
<dbReference type="InterPro" id="IPR025287">
    <property type="entry name" value="WAK_GUB"/>
</dbReference>